<keyword evidence="1" id="KW-0805">Transcription regulation</keyword>
<dbReference type="OrthoDB" id="3510266at2"/>
<dbReference type="SUPFAM" id="SSF53822">
    <property type="entry name" value="Periplasmic binding protein-like I"/>
    <property type="match status" value="1"/>
</dbReference>
<reference evidence="5 6" key="1">
    <citation type="journal article" date="2013" name="ISME J.">
        <title>A metabolic model for members of the genus Tetrasphaera involved in enhanced biological phosphorus removal.</title>
        <authorList>
            <person name="Kristiansen R."/>
            <person name="Nguyen H.T.T."/>
            <person name="Saunders A.M."/>
            <person name="Nielsen J.L."/>
            <person name="Wimmer R."/>
            <person name="Le V.Q."/>
            <person name="McIlroy S.J."/>
            <person name="Petrovski S."/>
            <person name="Seviour R.J."/>
            <person name="Calteau A."/>
            <person name="Nielsen K.L."/>
            <person name="Nielsen P.H."/>
        </authorList>
    </citation>
    <scope>NUCLEOTIDE SEQUENCE [LARGE SCALE GENOMIC DNA]</scope>
    <source>
        <strain evidence="5 6">T1-X7</strain>
    </source>
</reference>
<dbReference type="Pfam" id="PF00356">
    <property type="entry name" value="LacI"/>
    <property type="match status" value="1"/>
</dbReference>
<dbReference type="RefSeq" id="WP_048553973.1">
    <property type="nucleotide sequence ID" value="NZ_HF570958.1"/>
</dbReference>
<evidence type="ECO:0000259" key="4">
    <source>
        <dbReference type="PROSITE" id="PS50932"/>
    </source>
</evidence>
<keyword evidence="6" id="KW-1185">Reference proteome</keyword>
<dbReference type="InterPro" id="IPR010982">
    <property type="entry name" value="Lambda_DNA-bd_dom_sf"/>
</dbReference>
<dbReference type="Gene3D" id="3.40.50.2300">
    <property type="match status" value="2"/>
</dbReference>
<dbReference type="SUPFAM" id="SSF47413">
    <property type="entry name" value="lambda repressor-like DNA-binding domains"/>
    <property type="match status" value="1"/>
</dbReference>
<dbReference type="STRING" id="1194083.BN12_1620008"/>
<gene>
    <name evidence="5" type="ORF">BN12_1620008</name>
</gene>
<dbReference type="SMART" id="SM00354">
    <property type="entry name" value="HTH_LACI"/>
    <property type="match status" value="1"/>
</dbReference>
<sequence>MSTITDVAKAAGVSVATVSRALRGLDRVSPETRERVRRAAEELNFVASPTATSLVSGRTRVVAVVAPFLTRWFFSTLVSAIDRTLRAQDHHVLLFDLEDDRFDRRRELTRTMLWKRVDGLISLNVPFTPAEMALLDRLRLPHVSIGTLVPGRPIVRIDDAAAARVATQHVIGLGHTRIAYVGVVSPNVALAQVPQYRLDSFRATLDAHGLEYRPDWTVGSDWTADAAARDIDRVLAQRDPPTAVVAASDEMAVGVLQAARRRGIPVPERLSVVGIDDFYLAGVMDLTTVRQNVSAQGATAATMLLALLDDEPADAVVIMPTQLVIRGSTGPATSAGPASSAG</sequence>
<dbReference type="PROSITE" id="PS00356">
    <property type="entry name" value="HTH_LACI_1"/>
    <property type="match status" value="1"/>
</dbReference>
<dbReference type="CDD" id="cd01392">
    <property type="entry name" value="HTH_LacI"/>
    <property type="match status" value="1"/>
</dbReference>
<dbReference type="GO" id="GO:0000976">
    <property type="term" value="F:transcription cis-regulatory region binding"/>
    <property type="evidence" value="ECO:0007669"/>
    <property type="project" value="TreeGrafter"/>
</dbReference>
<evidence type="ECO:0000256" key="3">
    <source>
        <dbReference type="ARBA" id="ARBA00023163"/>
    </source>
</evidence>
<dbReference type="InterPro" id="IPR028082">
    <property type="entry name" value="Peripla_BP_I"/>
</dbReference>
<evidence type="ECO:0000256" key="1">
    <source>
        <dbReference type="ARBA" id="ARBA00023015"/>
    </source>
</evidence>
<dbReference type="PANTHER" id="PTHR30146:SF155">
    <property type="entry name" value="ALANINE RACEMASE"/>
    <property type="match status" value="1"/>
</dbReference>
<organism evidence="5 6">
    <name type="scientific">Nostocoides japonicum T1-X7</name>
    <dbReference type="NCBI Taxonomy" id="1194083"/>
    <lineage>
        <taxon>Bacteria</taxon>
        <taxon>Bacillati</taxon>
        <taxon>Actinomycetota</taxon>
        <taxon>Actinomycetes</taxon>
        <taxon>Micrococcales</taxon>
        <taxon>Intrasporangiaceae</taxon>
        <taxon>Nostocoides</taxon>
    </lineage>
</organism>
<name>A0A077LYN2_9MICO</name>
<dbReference type="PANTHER" id="PTHR30146">
    <property type="entry name" value="LACI-RELATED TRANSCRIPTIONAL REPRESSOR"/>
    <property type="match status" value="1"/>
</dbReference>
<dbReference type="Proteomes" id="UP000035721">
    <property type="component" value="Unassembled WGS sequence"/>
</dbReference>
<dbReference type="InterPro" id="IPR046335">
    <property type="entry name" value="LacI/GalR-like_sensor"/>
</dbReference>
<dbReference type="PROSITE" id="PS50932">
    <property type="entry name" value="HTH_LACI_2"/>
    <property type="match status" value="1"/>
</dbReference>
<dbReference type="InterPro" id="IPR000843">
    <property type="entry name" value="HTH_LacI"/>
</dbReference>
<dbReference type="GO" id="GO:0003700">
    <property type="term" value="F:DNA-binding transcription factor activity"/>
    <property type="evidence" value="ECO:0007669"/>
    <property type="project" value="TreeGrafter"/>
</dbReference>
<keyword evidence="2" id="KW-0238">DNA-binding</keyword>
<protein>
    <submittedName>
        <fullName evidence="5">Transcriptional regulator involved in degradation (LacI family protein)</fullName>
    </submittedName>
</protein>
<dbReference type="Gene3D" id="1.10.260.40">
    <property type="entry name" value="lambda repressor-like DNA-binding domains"/>
    <property type="match status" value="1"/>
</dbReference>
<dbReference type="EMBL" id="CAJB01000071">
    <property type="protein sequence ID" value="CCH77084.1"/>
    <property type="molecule type" value="Genomic_DNA"/>
</dbReference>
<comment type="caution">
    <text evidence="5">The sequence shown here is derived from an EMBL/GenBank/DDBJ whole genome shotgun (WGS) entry which is preliminary data.</text>
</comment>
<feature type="domain" description="HTH lacI-type" evidence="4">
    <location>
        <begin position="2"/>
        <end position="56"/>
    </location>
</feature>
<dbReference type="Pfam" id="PF13377">
    <property type="entry name" value="Peripla_BP_3"/>
    <property type="match status" value="1"/>
</dbReference>
<dbReference type="AlphaFoldDB" id="A0A077LYN2"/>
<evidence type="ECO:0000256" key="2">
    <source>
        <dbReference type="ARBA" id="ARBA00023125"/>
    </source>
</evidence>
<proteinExistence type="predicted"/>
<dbReference type="CDD" id="cd06267">
    <property type="entry name" value="PBP1_LacI_sugar_binding-like"/>
    <property type="match status" value="1"/>
</dbReference>
<evidence type="ECO:0000313" key="5">
    <source>
        <dbReference type="EMBL" id="CCH77084.1"/>
    </source>
</evidence>
<evidence type="ECO:0000313" key="6">
    <source>
        <dbReference type="Proteomes" id="UP000035721"/>
    </source>
</evidence>
<keyword evidence="3" id="KW-0804">Transcription</keyword>
<accession>A0A077LYN2</accession>